<dbReference type="Pfam" id="PF16884">
    <property type="entry name" value="ADH_N_2"/>
    <property type="match status" value="1"/>
</dbReference>
<dbReference type="SUPFAM" id="SSF50129">
    <property type="entry name" value="GroES-like"/>
    <property type="match status" value="1"/>
</dbReference>
<keyword evidence="1" id="KW-0560">Oxidoreductase</keyword>
<dbReference type="InterPro" id="IPR036291">
    <property type="entry name" value="NAD(P)-bd_dom_sf"/>
</dbReference>
<dbReference type="Gene3D" id="3.40.50.720">
    <property type="entry name" value="NAD(P)-binding Rossmann-like Domain"/>
    <property type="match status" value="1"/>
</dbReference>
<dbReference type="GO" id="GO:0016628">
    <property type="term" value="F:oxidoreductase activity, acting on the CH-CH group of donors, NAD or NADP as acceptor"/>
    <property type="evidence" value="ECO:0007669"/>
    <property type="project" value="InterPro"/>
</dbReference>
<evidence type="ECO:0000259" key="2">
    <source>
        <dbReference type="SMART" id="SM00829"/>
    </source>
</evidence>
<dbReference type="EMBL" id="KF386868">
    <property type="protein sequence ID" value="AGZ93986.1"/>
    <property type="molecule type" value="Genomic_DNA"/>
</dbReference>
<dbReference type="CDD" id="cd05288">
    <property type="entry name" value="PGDH"/>
    <property type="match status" value="1"/>
</dbReference>
<protein>
    <submittedName>
        <fullName evidence="3">Alcohol dehydrogenase zinc-binding domain protein</fullName>
    </submittedName>
</protein>
<evidence type="ECO:0000313" key="3">
    <source>
        <dbReference type="EMBL" id="AGZ93986.1"/>
    </source>
</evidence>
<dbReference type="InterPro" id="IPR013149">
    <property type="entry name" value="ADH-like_C"/>
</dbReference>
<dbReference type="InterPro" id="IPR020843">
    <property type="entry name" value="ER"/>
</dbReference>
<dbReference type="FunFam" id="3.40.50.720:FF:000121">
    <property type="entry name" value="Prostaglandin reductase 2"/>
    <property type="match status" value="1"/>
</dbReference>
<dbReference type="PANTHER" id="PTHR43205">
    <property type="entry name" value="PROSTAGLANDIN REDUCTASE"/>
    <property type="match status" value="1"/>
</dbReference>
<sequence>MKPGHEIRLRRRPVGMPTPGDFELVETRVPAPAQGQLLVANGYMSVDPYMLSRMDEAMVHMAPFAVGAALDGAAVGRVLQSRSEGFREGDIVVHGLGWRDLALVDAGNARAVSGAFPVSAHLGVLGMPGFTAWTGLRLGGLRAQETVYVSSAAGAVGSAVGQWVKRSGGTVIGSAGSAAKATRLVEEFGFDHAFDYHGEDVGEALARRAPEGIDLYFDNVGGRHLEAAIDALRPHGRIIACGMIAHVERDLPGPANLPLIVGKRLSVRGFVISEHEDLRAEFLATAEPLLAEGTLRSAETVFRGLDRAPEALLCLLDKTSENFGKAVVEL</sequence>
<dbReference type="InterPro" id="IPR041694">
    <property type="entry name" value="ADH_N_2"/>
</dbReference>
<reference evidence="3" key="1">
    <citation type="journal article" date="2013" name="Proc. Natl. Acad. Sci. U.S.A.">
        <title>Diversity and abundance of phosphonate biosynthetic genes in nature.</title>
        <authorList>
            <person name="Yu X."/>
            <person name="Doroghazi J.R."/>
            <person name="Janga S.C."/>
            <person name="Zhang J.K."/>
            <person name="Circello B."/>
            <person name="Griffin B.M."/>
            <person name="Labeda D.P."/>
            <person name="Metcalf W.W."/>
        </authorList>
    </citation>
    <scope>NUCLEOTIDE SEQUENCE</scope>
    <source>
        <strain evidence="3">MMG1662</strain>
    </source>
</reference>
<dbReference type="SUPFAM" id="SSF51735">
    <property type="entry name" value="NAD(P)-binding Rossmann-fold domains"/>
    <property type="match status" value="1"/>
</dbReference>
<dbReference type="InterPro" id="IPR045010">
    <property type="entry name" value="MDR_fam"/>
</dbReference>
<dbReference type="Gene3D" id="3.90.180.10">
    <property type="entry name" value="Medium-chain alcohol dehydrogenases, catalytic domain"/>
    <property type="match status" value="1"/>
</dbReference>
<dbReference type="Pfam" id="PF00107">
    <property type="entry name" value="ADH_zinc_N"/>
    <property type="match status" value="1"/>
</dbReference>
<dbReference type="AlphaFoldDB" id="U5YQX2"/>
<organism evidence="3">
    <name type="scientific">Streptomyces sp. MMG1662</name>
    <dbReference type="NCBI Taxonomy" id="1415548"/>
    <lineage>
        <taxon>Bacteria</taxon>
        <taxon>Bacillati</taxon>
        <taxon>Actinomycetota</taxon>
        <taxon>Actinomycetes</taxon>
        <taxon>Kitasatosporales</taxon>
        <taxon>Streptomycetaceae</taxon>
        <taxon>Streptomyces</taxon>
    </lineage>
</organism>
<accession>U5YQX2</accession>
<dbReference type="SMART" id="SM00829">
    <property type="entry name" value="PKS_ER"/>
    <property type="match status" value="1"/>
</dbReference>
<name>U5YQX2_9ACTN</name>
<proteinExistence type="predicted"/>
<dbReference type="InterPro" id="IPR011032">
    <property type="entry name" value="GroES-like_sf"/>
</dbReference>
<feature type="domain" description="Enoyl reductase (ER)" evidence="2">
    <location>
        <begin position="20"/>
        <end position="328"/>
    </location>
</feature>
<evidence type="ECO:0000256" key="1">
    <source>
        <dbReference type="ARBA" id="ARBA00023002"/>
    </source>
</evidence>
<dbReference type="PANTHER" id="PTHR43205:SF7">
    <property type="entry name" value="PROSTAGLANDIN REDUCTASE 1"/>
    <property type="match status" value="1"/>
</dbReference>